<dbReference type="InterPro" id="IPR003444">
    <property type="entry name" value="MraZ"/>
</dbReference>
<keyword evidence="6 7" id="KW-0804">Transcription</keyword>
<comment type="similarity">
    <text evidence="7">Belongs to the MraZ family.</text>
</comment>
<proteinExistence type="inferred from homology"/>
<gene>
    <name evidence="7" type="primary">mraZ</name>
    <name evidence="9" type="ORF">ISQ19_05880</name>
</gene>
<evidence type="ECO:0000256" key="5">
    <source>
        <dbReference type="ARBA" id="ARBA00023125"/>
    </source>
</evidence>
<evidence type="ECO:0000313" key="9">
    <source>
        <dbReference type="EMBL" id="MBL6762208.1"/>
    </source>
</evidence>
<dbReference type="GO" id="GO:0009295">
    <property type="term" value="C:nucleoid"/>
    <property type="evidence" value="ECO:0007669"/>
    <property type="project" value="UniProtKB-SubCell"/>
</dbReference>
<keyword evidence="2 7" id="KW-0963">Cytoplasm</keyword>
<dbReference type="EMBL" id="JADHOK010000086">
    <property type="protein sequence ID" value="MBL6762208.1"/>
    <property type="molecule type" value="Genomic_DNA"/>
</dbReference>
<comment type="subcellular location">
    <subcellularLocation>
        <location evidence="7">Cytoplasm</location>
        <location evidence="7">Nucleoid</location>
    </subcellularLocation>
</comment>
<dbReference type="InterPro" id="IPR020603">
    <property type="entry name" value="MraZ_dom"/>
</dbReference>
<dbReference type="AlphaFoldDB" id="A0A937L738"/>
<keyword evidence="4 7" id="KW-0805">Transcription regulation</keyword>
<dbReference type="Gene3D" id="3.40.1550.20">
    <property type="entry name" value="Transcriptional regulator MraZ domain"/>
    <property type="match status" value="1"/>
</dbReference>
<dbReference type="GO" id="GO:0005737">
    <property type="term" value="C:cytoplasm"/>
    <property type="evidence" value="ECO:0007669"/>
    <property type="project" value="UniProtKB-UniRule"/>
</dbReference>
<evidence type="ECO:0000256" key="6">
    <source>
        <dbReference type="ARBA" id="ARBA00023163"/>
    </source>
</evidence>
<dbReference type="SUPFAM" id="SSF89447">
    <property type="entry name" value="AbrB/MazE/MraZ-like"/>
    <property type="match status" value="1"/>
</dbReference>
<dbReference type="InterPro" id="IPR035642">
    <property type="entry name" value="MraZ_N"/>
</dbReference>
<dbReference type="InterPro" id="IPR038619">
    <property type="entry name" value="MraZ_sf"/>
</dbReference>
<feature type="domain" description="SpoVT-AbrB" evidence="8">
    <location>
        <begin position="94"/>
        <end position="137"/>
    </location>
</feature>
<dbReference type="GO" id="GO:0003700">
    <property type="term" value="F:DNA-binding transcription factor activity"/>
    <property type="evidence" value="ECO:0007669"/>
    <property type="project" value="UniProtKB-UniRule"/>
</dbReference>
<dbReference type="InterPro" id="IPR037914">
    <property type="entry name" value="SpoVT-AbrB_sf"/>
</dbReference>
<dbReference type="HAMAP" id="MF_01008">
    <property type="entry name" value="MraZ"/>
    <property type="match status" value="1"/>
</dbReference>
<accession>A0A937L738</accession>
<evidence type="ECO:0000256" key="7">
    <source>
        <dbReference type="HAMAP-Rule" id="MF_01008"/>
    </source>
</evidence>
<evidence type="ECO:0000313" key="10">
    <source>
        <dbReference type="Proteomes" id="UP000785783"/>
    </source>
</evidence>
<dbReference type="InterPro" id="IPR007159">
    <property type="entry name" value="SpoVT-AbrB_dom"/>
</dbReference>
<name>A0A937L738_9PROT</name>
<keyword evidence="3" id="KW-0677">Repeat</keyword>
<dbReference type="InterPro" id="IPR035644">
    <property type="entry name" value="MraZ_C"/>
</dbReference>
<dbReference type="Pfam" id="PF02381">
    <property type="entry name" value="MraZ"/>
    <property type="match status" value="1"/>
</dbReference>
<dbReference type="PANTHER" id="PTHR34701">
    <property type="entry name" value="TRANSCRIPTIONAL REGULATOR MRAZ"/>
    <property type="match status" value="1"/>
</dbReference>
<evidence type="ECO:0000256" key="4">
    <source>
        <dbReference type="ARBA" id="ARBA00023015"/>
    </source>
</evidence>
<evidence type="ECO:0000256" key="2">
    <source>
        <dbReference type="ARBA" id="ARBA00022490"/>
    </source>
</evidence>
<evidence type="ECO:0000256" key="3">
    <source>
        <dbReference type="ARBA" id="ARBA00022737"/>
    </source>
</evidence>
<protein>
    <recommendedName>
        <fullName evidence="1 7">Transcriptional regulator MraZ</fullName>
    </recommendedName>
</protein>
<evidence type="ECO:0000256" key="1">
    <source>
        <dbReference type="ARBA" id="ARBA00013860"/>
    </source>
</evidence>
<dbReference type="GO" id="GO:0000976">
    <property type="term" value="F:transcription cis-regulatory region binding"/>
    <property type="evidence" value="ECO:0007669"/>
    <property type="project" value="TreeGrafter"/>
</dbReference>
<dbReference type="GO" id="GO:2000143">
    <property type="term" value="P:negative regulation of DNA-templated transcription initiation"/>
    <property type="evidence" value="ECO:0007669"/>
    <property type="project" value="TreeGrafter"/>
</dbReference>
<dbReference type="CDD" id="cd16320">
    <property type="entry name" value="MraZ_N"/>
    <property type="match status" value="1"/>
</dbReference>
<keyword evidence="5 7" id="KW-0238">DNA-binding</keyword>
<sequence>MTMFMSTISGKIDAKGRVSVPSVFRSAISAQNGASQAGASAGAPQGIFVYPSFTENAIEGGGHALMSDIGAMVERLDLYTEERDALAASLFADSHHLNFDADGRVSLPASLLAHAGIDKELCFVGLGGKFQIWNPQSFADFRAKSRAMALEQRGLLRSLSNAPPGTGNGSQQ</sequence>
<evidence type="ECO:0000259" key="8">
    <source>
        <dbReference type="PROSITE" id="PS51740"/>
    </source>
</evidence>
<dbReference type="CDD" id="cd16321">
    <property type="entry name" value="MraZ_C"/>
    <property type="match status" value="1"/>
</dbReference>
<comment type="subunit">
    <text evidence="7">Forms oligomers.</text>
</comment>
<comment type="caution">
    <text evidence="9">The sequence shown here is derived from an EMBL/GenBank/DDBJ whole genome shotgun (WGS) entry which is preliminary data.</text>
</comment>
<dbReference type="PROSITE" id="PS51740">
    <property type="entry name" value="SPOVT_ABRB"/>
    <property type="match status" value="1"/>
</dbReference>
<dbReference type="Proteomes" id="UP000785783">
    <property type="component" value="Unassembled WGS sequence"/>
</dbReference>
<reference evidence="9" key="1">
    <citation type="submission" date="2020-10" db="EMBL/GenBank/DDBJ databases">
        <title>Microbiome of the Black Sea water column analyzed by genome centric metagenomics.</title>
        <authorList>
            <person name="Cabello-Yeves P.J."/>
            <person name="Callieri C."/>
            <person name="Picazo A."/>
            <person name="Mehrshad M."/>
            <person name="Haro-Moreno J.M."/>
            <person name="Roda-Garcia J."/>
            <person name="Dzembekova N."/>
            <person name="Slabakova V."/>
            <person name="Slabakova N."/>
            <person name="Moncheva S."/>
            <person name="Rodriguez-Valera F."/>
        </authorList>
    </citation>
    <scope>NUCLEOTIDE SEQUENCE</scope>
    <source>
        <strain evidence="9">BS307-5m-G5</strain>
    </source>
</reference>
<organism evidence="9 10">
    <name type="scientific">PS1 clade bacterium</name>
    <dbReference type="NCBI Taxonomy" id="2175152"/>
    <lineage>
        <taxon>Bacteria</taxon>
        <taxon>Pseudomonadati</taxon>
        <taxon>Pseudomonadota</taxon>
        <taxon>Alphaproteobacteria</taxon>
        <taxon>PS1 clade</taxon>
    </lineage>
</organism>
<dbReference type="PANTHER" id="PTHR34701:SF1">
    <property type="entry name" value="TRANSCRIPTIONAL REGULATOR MRAZ"/>
    <property type="match status" value="1"/>
</dbReference>